<dbReference type="InterPro" id="IPR011989">
    <property type="entry name" value="ARM-like"/>
</dbReference>
<sequence length="475" mass="54950">MYPYREKSKLFKDFQKSYDLIRRDGVRKSVVLRKFLREKHNEEQAIAEKYDRSIITSTEDVVKLVQECKSSNLDVAYQAVFNFLLHLWSKHELLHVVDILVHHLVNGETTHVKYNVACVFTNIASGDSRHTSFLLKKSVITALSSLLCDTNTCLVEQSIWALSNIIGDGPEPRNFVLRSNILTALYQPLNLHFKSIPVIKHLSLMLINICYNKDAEVPIEYVSQIISILDVLLAQSDENILDAVLWSMTYLSSCSSQYVSLVLESGIVEKIYKFVDASEKLILNALRTSMSNIFWIIEYDVHLRPLLPSTNPKLKEETYWVISNIADVTRSQMLTILSMNIFPQIIQHIAYGDSDVRREALWVISNIIRISTYQDIKPFFDYKFLCSISKILETHDTNMIRMTLDTVLILFRLYSRANNEEYICHMIEALGVLQIIKNHRSSSNESIKSFVTYILENYFKDDLEHDVNQKTSKKL</sequence>
<evidence type="ECO:0000256" key="5">
    <source>
        <dbReference type="PIRNR" id="PIRNR005673"/>
    </source>
</evidence>
<dbReference type="EMBL" id="JWZT01001958">
    <property type="protein sequence ID" value="KII70832.1"/>
    <property type="molecule type" value="Genomic_DNA"/>
</dbReference>
<dbReference type="PANTHER" id="PTHR23316">
    <property type="entry name" value="IMPORTIN ALPHA"/>
    <property type="match status" value="1"/>
</dbReference>
<dbReference type="GO" id="GO:0006606">
    <property type="term" value="P:protein import into nucleus"/>
    <property type="evidence" value="ECO:0007669"/>
    <property type="project" value="InterPro"/>
</dbReference>
<dbReference type="InterPro" id="IPR000225">
    <property type="entry name" value="Armadillo"/>
</dbReference>
<keyword evidence="4 5" id="KW-0653">Protein transport</keyword>
<protein>
    <recommendedName>
        <fullName evidence="5">Importin subunit alpha</fullName>
    </recommendedName>
</protein>
<dbReference type="GO" id="GO:0061608">
    <property type="term" value="F:nuclear import signal receptor activity"/>
    <property type="evidence" value="ECO:0007669"/>
    <property type="project" value="InterPro"/>
</dbReference>
<proteinExistence type="inferred from homology"/>
<dbReference type="Proteomes" id="UP000031668">
    <property type="component" value="Unassembled WGS sequence"/>
</dbReference>
<keyword evidence="3" id="KW-0677">Repeat</keyword>
<dbReference type="OrthoDB" id="29145at2759"/>
<evidence type="ECO:0000256" key="3">
    <source>
        <dbReference type="ARBA" id="ARBA00022737"/>
    </source>
</evidence>
<reference evidence="6 7" key="1">
    <citation type="journal article" date="2014" name="Genome Biol. Evol.">
        <title>The genome of the myxosporean Thelohanellus kitauei shows adaptations to nutrient acquisition within its fish host.</title>
        <authorList>
            <person name="Yang Y."/>
            <person name="Xiong J."/>
            <person name="Zhou Z."/>
            <person name="Huo F."/>
            <person name="Miao W."/>
            <person name="Ran C."/>
            <person name="Liu Y."/>
            <person name="Zhang J."/>
            <person name="Feng J."/>
            <person name="Wang M."/>
            <person name="Wang M."/>
            <person name="Wang L."/>
            <person name="Yao B."/>
        </authorList>
    </citation>
    <scope>NUCLEOTIDE SEQUENCE [LARGE SCALE GENOMIC DNA]</scope>
    <source>
        <strain evidence="6">Wuqing</strain>
    </source>
</reference>
<evidence type="ECO:0000313" key="7">
    <source>
        <dbReference type="Proteomes" id="UP000031668"/>
    </source>
</evidence>
<accession>A0A0C2NA83</accession>
<evidence type="ECO:0000256" key="2">
    <source>
        <dbReference type="ARBA" id="ARBA00022448"/>
    </source>
</evidence>
<keyword evidence="7" id="KW-1185">Reference proteome</keyword>
<evidence type="ECO:0000313" key="6">
    <source>
        <dbReference type="EMBL" id="KII70832.1"/>
    </source>
</evidence>
<comment type="caution">
    <text evidence="6">The sequence shown here is derived from an EMBL/GenBank/DDBJ whole genome shotgun (WGS) entry which is preliminary data.</text>
</comment>
<organism evidence="6 7">
    <name type="scientific">Thelohanellus kitauei</name>
    <name type="common">Myxosporean</name>
    <dbReference type="NCBI Taxonomy" id="669202"/>
    <lineage>
        <taxon>Eukaryota</taxon>
        <taxon>Metazoa</taxon>
        <taxon>Cnidaria</taxon>
        <taxon>Myxozoa</taxon>
        <taxon>Myxosporea</taxon>
        <taxon>Bivalvulida</taxon>
        <taxon>Platysporina</taxon>
        <taxon>Myxobolidae</taxon>
        <taxon>Thelohanellus</taxon>
    </lineage>
</organism>
<dbReference type="SUPFAM" id="SSF48371">
    <property type="entry name" value="ARM repeat"/>
    <property type="match status" value="1"/>
</dbReference>
<dbReference type="InterPro" id="IPR016024">
    <property type="entry name" value="ARM-type_fold"/>
</dbReference>
<evidence type="ECO:0000256" key="1">
    <source>
        <dbReference type="ARBA" id="ARBA00010394"/>
    </source>
</evidence>
<dbReference type="SMART" id="SM00185">
    <property type="entry name" value="ARM"/>
    <property type="match status" value="5"/>
</dbReference>
<name>A0A0C2NA83_THEKT</name>
<keyword evidence="2 5" id="KW-0813">Transport</keyword>
<dbReference type="InterPro" id="IPR024931">
    <property type="entry name" value="Importin_alpha"/>
</dbReference>
<gene>
    <name evidence="6" type="ORF">RF11_01276</name>
</gene>
<dbReference type="GO" id="GO:0005737">
    <property type="term" value="C:cytoplasm"/>
    <property type="evidence" value="ECO:0007669"/>
    <property type="project" value="InterPro"/>
</dbReference>
<comment type="similarity">
    <text evidence="1 5">Belongs to the importin alpha family.</text>
</comment>
<evidence type="ECO:0000256" key="4">
    <source>
        <dbReference type="ARBA" id="ARBA00022927"/>
    </source>
</evidence>
<dbReference type="PIRSF" id="PIRSF005673">
    <property type="entry name" value="Importin_alpha"/>
    <property type="match status" value="1"/>
</dbReference>
<dbReference type="Gene3D" id="1.25.10.10">
    <property type="entry name" value="Leucine-rich Repeat Variant"/>
    <property type="match status" value="1"/>
</dbReference>
<dbReference type="OMA" id="CWVINNI"/>
<dbReference type="AlphaFoldDB" id="A0A0C2NA83"/>